<evidence type="ECO:0000256" key="10">
    <source>
        <dbReference type="ARBA" id="ARBA00023136"/>
    </source>
</evidence>
<dbReference type="AlphaFoldDB" id="A0A523XW69"/>
<keyword evidence="7 14" id="KW-0418">Kinase</keyword>
<evidence type="ECO:0000256" key="4">
    <source>
        <dbReference type="ARBA" id="ARBA00022553"/>
    </source>
</evidence>
<dbReference type="Pfam" id="PF00672">
    <property type="entry name" value="HAMP"/>
    <property type="match status" value="1"/>
</dbReference>
<dbReference type="InterPro" id="IPR003594">
    <property type="entry name" value="HATPase_dom"/>
</dbReference>
<evidence type="ECO:0000256" key="7">
    <source>
        <dbReference type="ARBA" id="ARBA00022777"/>
    </source>
</evidence>
<dbReference type="InterPro" id="IPR050428">
    <property type="entry name" value="TCS_sensor_his_kinase"/>
</dbReference>
<accession>A0A523XW69</accession>
<dbReference type="CDD" id="cd06225">
    <property type="entry name" value="HAMP"/>
    <property type="match status" value="1"/>
</dbReference>
<dbReference type="InterPro" id="IPR005467">
    <property type="entry name" value="His_kinase_dom"/>
</dbReference>
<dbReference type="Pfam" id="PF00512">
    <property type="entry name" value="HisKA"/>
    <property type="match status" value="1"/>
</dbReference>
<protein>
    <recommendedName>
        <fullName evidence="3">histidine kinase</fullName>
        <ecNumber evidence="3">2.7.13.3</ecNumber>
    </recommendedName>
</protein>
<dbReference type="PROSITE" id="PS50885">
    <property type="entry name" value="HAMP"/>
    <property type="match status" value="1"/>
</dbReference>
<dbReference type="InterPro" id="IPR036097">
    <property type="entry name" value="HisK_dim/P_sf"/>
</dbReference>
<dbReference type="Gene3D" id="3.30.565.10">
    <property type="entry name" value="Histidine kinase-like ATPase, C-terminal domain"/>
    <property type="match status" value="1"/>
</dbReference>
<dbReference type="InterPro" id="IPR003660">
    <property type="entry name" value="HAMP_dom"/>
</dbReference>
<name>A0A523XW69_UNCT6</name>
<dbReference type="FunFam" id="1.10.287.130:FF:000001">
    <property type="entry name" value="Two-component sensor histidine kinase"/>
    <property type="match status" value="1"/>
</dbReference>
<keyword evidence="10 11" id="KW-0472">Membrane</keyword>
<dbReference type="InterPro" id="IPR003661">
    <property type="entry name" value="HisK_dim/P_dom"/>
</dbReference>
<dbReference type="Proteomes" id="UP000315534">
    <property type="component" value="Unassembled WGS sequence"/>
</dbReference>
<dbReference type="GO" id="GO:0000155">
    <property type="term" value="F:phosphorelay sensor kinase activity"/>
    <property type="evidence" value="ECO:0007669"/>
    <property type="project" value="InterPro"/>
</dbReference>
<evidence type="ECO:0000256" key="6">
    <source>
        <dbReference type="ARBA" id="ARBA00022692"/>
    </source>
</evidence>
<keyword evidence="9" id="KW-0902">Two-component regulatory system</keyword>
<keyword evidence="8 11" id="KW-1133">Transmembrane helix</keyword>
<evidence type="ECO:0000256" key="2">
    <source>
        <dbReference type="ARBA" id="ARBA00004370"/>
    </source>
</evidence>
<keyword evidence="5" id="KW-0808">Transferase</keyword>
<comment type="caution">
    <text evidence="14">The sequence shown here is derived from an EMBL/GenBank/DDBJ whole genome shotgun (WGS) entry which is preliminary data.</text>
</comment>
<dbReference type="PANTHER" id="PTHR45436:SF5">
    <property type="entry name" value="SENSOR HISTIDINE KINASE TRCS"/>
    <property type="match status" value="1"/>
</dbReference>
<evidence type="ECO:0000256" key="1">
    <source>
        <dbReference type="ARBA" id="ARBA00000085"/>
    </source>
</evidence>
<dbReference type="Gene3D" id="6.10.340.10">
    <property type="match status" value="1"/>
</dbReference>
<dbReference type="PRINTS" id="PR00344">
    <property type="entry name" value="BCTRLSENSOR"/>
</dbReference>
<sequence>MLLRSLNNEVDDNLKFYSARVHAAFESDAVENPLDYDLTCTVICSSLPSTEELASPGIYIQLIDRNGSIAGKSNNLGEQEFPVDPSLVERGFEGEVGVQTMDLGNSGRVRVMVSPLYLLEETFLLEVGQSVEHIDVVMSRVRWAMLAGILAALALAGISGGILVRRVLSPVEVISKTARRIESSLDLSQRVRYNGPMDEIGRLAATFDHMIEHLDRAFKSQKDFVADASHELRSPLTVLQGNLDLLNRTVSEEDRLESMRTIETETKKMTKIVNDLLLLAEIESGQIERQGKVSLREILLEGLKRAQQLAGNRRIEMGRQEDLYIRGDGHRLHRLLGNLVDNAIRYTPKGGTITLSLFRAGDWACLEVADTGIGIAPEHLPSIFDRFYRVDKARSRANGASGLGLAIVKGIAEQHGGRVTVESELGKGSTFTVWLKL</sequence>
<evidence type="ECO:0000313" key="14">
    <source>
        <dbReference type="EMBL" id="TET83538.1"/>
    </source>
</evidence>
<dbReference type="CDD" id="cd00082">
    <property type="entry name" value="HisKA"/>
    <property type="match status" value="1"/>
</dbReference>
<dbReference type="SMART" id="SM00304">
    <property type="entry name" value="HAMP"/>
    <property type="match status" value="1"/>
</dbReference>
<dbReference type="PROSITE" id="PS50109">
    <property type="entry name" value="HIS_KIN"/>
    <property type="match status" value="1"/>
</dbReference>
<dbReference type="InterPro" id="IPR036890">
    <property type="entry name" value="HATPase_C_sf"/>
</dbReference>
<dbReference type="EMBL" id="SOIP01000013">
    <property type="protein sequence ID" value="TET83538.1"/>
    <property type="molecule type" value="Genomic_DNA"/>
</dbReference>
<evidence type="ECO:0000256" key="8">
    <source>
        <dbReference type="ARBA" id="ARBA00022989"/>
    </source>
</evidence>
<evidence type="ECO:0000256" key="3">
    <source>
        <dbReference type="ARBA" id="ARBA00012438"/>
    </source>
</evidence>
<evidence type="ECO:0000259" key="12">
    <source>
        <dbReference type="PROSITE" id="PS50109"/>
    </source>
</evidence>
<evidence type="ECO:0000256" key="9">
    <source>
        <dbReference type="ARBA" id="ARBA00023012"/>
    </source>
</evidence>
<organism evidence="14 15">
    <name type="scientific">candidate division TA06 bacterium</name>
    <dbReference type="NCBI Taxonomy" id="2250710"/>
    <lineage>
        <taxon>Bacteria</taxon>
        <taxon>Bacteria division TA06</taxon>
    </lineage>
</organism>
<dbReference type="FunFam" id="3.30.565.10:FF:000006">
    <property type="entry name" value="Sensor histidine kinase WalK"/>
    <property type="match status" value="1"/>
</dbReference>
<evidence type="ECO:0000256" key="11">
    <source>
        <dbReference type="SAM" id="Phobius"/>
    </source>
</evidence>
<feature type="domain" description="Histidine kinase" evidence="12">
    <location>
        <begin position="227"/>
        <end position="437"/>
    </location>
</feature>
<feature type="transmembrane region" description="Helical" evidence="11">
    <location>
        <begin position="143"/>
        <end position="164"/>
    </location>
</feature>
<keyword evidence="4" id="KW-0597">Phosphoprotein</keyword>
<reference evidence="14 15" key="1">
    <citation type="submission" date="2019-03" db="EMBL/GenBank/DDBJ databases">
        <title>Metabolic potential of uncultured bacteria and archaea associated with petroleum seepage in deep-sea sediments.</title>
        <authorList>
            <person name="Dong X."/>
            <person name="Hubert C."/>
        </authorList>
    </citation>
    <scope>NUCLEOTIDE SEQUENCE [LARGE SCALE GENOMIC DNA]</scope>
    <source>
        <strain evidence="14">E29_bin36</strain>
    </source>
</reference>
<dbReference type="InterPro" id="IPR004358">
    <property type="entry name" value="Sig_transdc_His_kin-like_C"/>
</dbReference>
<evidence type="ECO:0000259" key="13">
    <source>
        <dbReference type="PROSITE" id="PS50885"/>
    </source>
</evidence>
<evidence type="ECO:0000313" key="15">
    <source>
        <dbReference type="Proteomes" id="UP000315534"/>
    </source>
</evidence>
<dbReference type="EC" id="2.7.13.3" evidence="3"/>
<feature type="domain" description="HAMP" evidence="13">
    <location>
        <begin position="165"/>
        <end position="219"/>
    </location>
</feature>
<comment type="subcellular location">
    <subcellularLocation>
        <location evidence="2">Membrane</location>
    </subcellularLocation>
</comment>
<dbReference type="SUPFAM" id="SSF158472">
    <property type="entry name" value="HAMP domain-like"/>
    <property type="match status" value="1"/>
</dbReference>
<evidence type="ECO:0000256" key="5">
    <source>
        <dbReference type="ARBA" id="ARBA00022679"/>
    </source>
</evidence>
<dbReference type="SUPFAM" id="SSF47384">
    <property type="entry name" value="Homodimeric domain of signal transducing histidine kinase"/>
    <property type="match status" value="1"/>
</dbReference>
<dbReference type="Gene3D" id="1.10.287.130">
    <property type="match status" value="1"/>
</dbReference>
<dbReference type="SMART" id="SM00388">
    <property type="entry name" value="HisKA"/>
    <property type="match status" value="1"/>
</dbReference>
<gene>
    <name evidence="14" type="ORF">E3J38_00305</name>
</gene>
<keyword evidence="6 11" id="KW-0812">Transmembrane</keyword>
<dbReference type="SMART" id="SM00387">
    <property type="entry name" value="HATPase_c"/>
    <property type="match status" value="1"/>
</dbReference>
<dbReference type="CDD" id="cd00075">
    <property type="entry name" value="HATPase"/>
    <property type="match status" value="1"/>
</dbReference>
<comment type="catalytic activity">
    <reaction evidence="1">
        <text>ATP + protein L-histidine = ADP + protein N-phospho-L-histidine.</text>
        <dbReference type="EC" id="2.7.13.3"/>
    </reaction>
</comment>
<dbReference type="GO" id="GO:0005886">
    <property type="term" value="C:plasma membrane"/>
    <property type="evidence" value="ECO:0007669"/>
    <property type="project" value="TreeGrafter"/>
</dbReference>
<dbReference type="PANTHER" id="PTHR45436">
    <property type="entry name" value="SENSOR HISTIDINE KINASE YKOH"/>
    <property type="match status" value="1"/>
</dbReference>
<dbReference type="SUPFAM" id="SSF55874">
    <property type="entry name" value="ATPase domain of HSP90 chaperone/DNA topoisomerase II/histidine kinase"/>
    <property type="match status" value="1"/>
</dbReference>
<proteinExistence type="predicted"/>
<dbReference type="Pfam" id="PF02518">
    <property type="entry name" value="HATPase_c"/>
    <property type="match status" value="1"/>
</dbReference>